<dbReference type="AlphaFoldDB" id="Q24NL9"/>
<dbReference type="HOGENOM" id="CLU_961841_0_0_9"/>
<evidence type="ECO:0000313" key="2">
    <source>
        <dbReference type="Proteomes" id="UP000001946"/>
    </source>
</evidence>
<reference evidence="1 2" key="1">
    <citation type="journal article" date="2006" name="J. Bacteriol.">
        <title>Complete genome sequence of the dehalorespiring bacterium Desulfitobacterium hafniense Y51 and comparison with Dehalococcoides ethenogenes 195.</title>
        <authorList>
            <person name="Nonaka H."/>
            <person name="Keresztes G."/>
            <person name="Shinoda Y."/>
            <person name="Ikenaga Y."/>
            <person name="Abe M."/>
            <person name="Naito K."/>
            <person name="Inatomi K."/>
            <person name="Furukawa K."/>
            <person name="Inui M."/>
            <person name="Yukawa H."/>
        </authorList>
    </citation>
    <scope>NUCLEOTIDE SEQUENCE [LARGE SCALE GENOMIC DNA]</scope>
    <source>
        <strain evidence="1 2">Y51</strain>
    </source>
</reference>
<dbReference type="KEGG" id="dsy:DSY4584"/>
<name>Q24NL9_DESHY</name>
<proteinExistence type="predicted"/>
<evidence type="ECO:0000313" key="1">
    <source>
        <dbReference type="EMBL" id="BAE86373.1"/>
    </source>
</evidence>
<dbReference type="Proteomes" id="UP000001946">
    <property type="component" value="Chromosome"/>
</dbReference>
<keyword evidence="2" id="KW-1185">Reference proteome</keyword>
<dbReference type="EMBL" id="AP008230">
    <property type="protein sequence ID" value="BAE86373.1"/>
    <property type="molecule type" value="Genomic_DNA"/>
</dbReference>
<dbReference type="eggNOG" id="COG4916">
    <property type="taxonomic scope" value="Bacteria"/>
</dbReference>
<accession>Q24NL9</accession>
<protein>
    <recommendedName>
        <fullName evidence="3">TIR domain-containing protein</fullName>
    </recommendedName>
</protein>
<organism evidence="1 2">
    <name type="scientific">Desulfitobacterium hafniense (strain Y51)</name>
    <dbReference type="NCBI Taxonomy" id="138119"/>
    <lineage>
        <taxon>Bacteria</taxon>
        <taxon>Bacillati</taxon>
        <taxon>Bacillota</taxon>
        <taxon>Clostridia</taxon>
        <taxon>Eubacteriales</taxon>
        <taxon>Desulfitobacteriaceae</taxon>
        <taxon>Desulfitobacterium</taxon>
    </lineage>
</organism>
<dbReference type="SUPFAM" id="SSF52200">
    <property type="entry name" value="Toll/Interleukin receptor TIR domain"/>
    <property type="match status" value="1"/>
</dbReference>
<dbReference type="Gene3D" id="3.40.50.10140">
    <property type="entry name" value="Toll/interleukin-1 receptor homology (TIR) domain"/>
    <property type="match status" value="1"/>
</dbReference>
<sequence length="288" mass="33890">MEEKLYNLFISGDETAWESNSKVFDVDRCIKGYTDQDLINKFVKLGREEINELKKFPCIFAYEDYCHKDASIGYITDIVVRQVGIKITFEKIEVLSSENMHKLQFELDIKNFEFSRTHWAIKRVDLFKELQAIGINLNAERKDRPIDITKHFFDVSFTFAGESRETVEQVVRELEKILDKNKIFYDNNFISQLARPSLDILLQDIYRNRSKLIVVFLCEKYQEKKWCGLEFRAVQEMIMDKEITKIMYIRLDPGHVDGVFKTDGYIDGTKYTPPQLAGFINERLNLAV</sequence>
<evidence type="ECO:0008006" key="3">
    <source>
        <dbReference type="Google" id="ProtNLM"/>
    </source>
</evidence>
<gene>
    <name evidence="1" type="ordered locus">DSY4584</name>
</gene>
<dbReference type="InterPro" id="IPR035897">
    <property type="entry name" value="Toll_tir_struct_dom_sf"/>
</dbReference>
<dbReference type="RefSeq" id="WP_011461945.1">
    <property type="nucleotide sequence ID" value="NC_007907.1"/>
</dbReference>